<comment type="pathway">
    <text evidence="2">Cell wall biogenesis; lipoteichoic acid biosynthesis.</text>
</comment>
<evidence type="ECO:0000256" key="5">
    <source>
        <dbReference type="ARBA" id="ARBA00022989"/>
    </source>
</evidence>
<accession>A0ABW3RVG9</accession>
<keyword evidence="3" id="KW-1003">Cell membrane</keyword>
<feature type="transmembrane region" description="Helical" evidence="7">
    <location>
        <begin position="12"/>
        <end position="29"/>
    </location>
</feature>
<keyword evidence="4 7" id="KW-0812">Transmembrane</keyword>
<dbReference type="Gene3D" id="3.40.720.10">
    <property type="entry name" value="Alkaline Phosphatase, subunit A"/>
    <property type="match status" value="1"/>
</dbReference>
<feature type="transmembrane region" description="Helical" evidence="7">
    <location>
        <begin position="73"/>
        <end position="90"/>
    </location>
</feature>
<name>A0ABW3RVG9_9BACL</name>
<feature type="transmembrane region" description="Helical" evidence="7">
    <location>
        <begin position="155"/>
        <end position="174"/>
    </location>
</feature>
<dbReference type="InterPro" id="IPR000917">
    <property type="entry name" value="Sulfatase_N"/>
</dbReference>
<comment type="caution">
    <text evidence="9">The sequence shown here is derived from an EMBL/GenBank/DDBJ whole genome shotgun (WGS) entry which is preliminary data.</text>
</comment>
<comment type="subcellular location">
    <subcellularLocation>
        <location evidence="1">Cell membrane</location>
        <topology evidence="1">Multi-pass membrane protein</topology>
    </subcellularLocation>
</comment>
<dbReference type="Pfam" id="PF00884">
    <property type="entry name" value="Sulfatase"/>
    <property type="match status" value="1"/>
</dbReference>
<reference evidence="10" key="1">
    <citation type="journal article" date="2019" name="Int. J. Syst. Evol. Microbiol.">
        <title>The Global Catalogue of Microorganisms (GCM) 10K type strain sequencing project: providing services to taxonomists for standard genome sequencing and annotation.</title>
        <authorList>
            <consortium name="The Broad Institute Genomics Platform"/>
            <consortium name="The Broad Institute Genome Sequencing Center for Infectious Disease"/>
            <person name="Wu L."/>
            <person name="Ma J."/>
        </authorList>
    </citation>
    <scope>NUCLEOTIDE SEQUENCE [LARGE SCALE GENOMIC DNA]</scope>
    <source>
        <strain evidence="10">CCUG 59189</strain>
    </source>
</reference>
<evidence type="ECO:0000256" key="4">
    <source>
        <dbReference type="ARBA" id="ARBA00022692"/>
    </source>
</evidence>
<feature type="transmembrane region" description="Helical" evidence="7">
    <location>
        <begin position="123"/>
        <end position="143"/>
    </location>
</feature>
<dbReference type="SUPFAM" id="SSF53649">
    <property type="entry name" value="Alkaline phosphatase-like"/>
    <property type="match status" value="1"/>
</dbReference>
<evidence type="ECO:0000256" key="7">
    <source>
        <dbReference type="SAM" id="Phobius"/>
    </source>
</evidence>
<dbReference type="PANTHER" id="PTHR47371:SF3">
    <property type="entry name" value="PHOSPHOGLYCEROL TRANSFERASE I"/>
    <property type="match status" value="1"/>
</dbReference>
<feature type="transmembrane region" description="Helical" evidence="7">
    <location>
        <begin position="49"/>
        <end position="66"/>
    </location>
</feature>
<keyword evidence="6 7" id="KW-0472">Membrane</keyword>
<dbReference type="PANTHER" id="PTHR47371">
    <property type="entry name" value="LIPOTEICHOIC ACID SYNTHASE"/>
    <property type="match status" value="1"/>
</dbReference>
<feature type="domain" description="Sulfatase N-terminal" evidence="8">
    <location>
        <begin position="249"/>
        <end position="538"/>
    </location>
</feature>
<dbReference type="InterPro" id="IPR017850">
    <property type="entry name" value="Alkaline_phosphatase_core_sf"/>
</dbReference>
<dbReference type="InterPro" id="IPR050448">
    <property type="entry name" value="OpgB/LTA_synthase_biosynth"/>
</dbReference>
<evidence type="ECO:0000256" key="6">
    <source>
        <dbReference type="ARBA" id="ARBA00023136"/>
    </source>
</evidence>
<evidence type="ECO:0000313" key="10">
    <source>
        <dbReference type="Proteomes" id="UP001597262"/>
    </source>
</evidence>
<dbReference type="Proteomes" id="UP001597262">
    <property type="component" value="Unassembled WGS sequence"/>
</dbReference>
<keyword evidence="5 7" id="KW-1133">Transmembrane helix</keyword>
<evidence type="ECO:0000259" key="8">
    <source>
        <dbReference type="Pfam" id="PF00884"/>
    </source>
</evidence>
<organism evidence="9 10">
    <name type="scientific">Paenibacillus puldeungensis</name>
    <dbReference type="NCBI Taxonomy" id="696536"/>
    <lineage>
        <taxon>Bacteria</taxon>
        <taxon>Bacillati</taxon>
        <taxon>Bacillota</taxon>
        <taxon>Bacilli</taxon>
        <taxon>Bacillales</taxon>
        <taxon>Paenibacillaceae</taxon>
        <taxon>Paenibacillus</taxon>
    </lineage>
</organism>
<evidence type="ECO:0000256" key="1">
    <source>
        <dbReference type="ARBA" id="ARBA00004651"/>
    </source>
</evidence>
<evidence type="ECO:0000256" key="2">
    <source>
        <dbReference type="ARBA" id="ARBA00004936"/>
    </source>
</evidence>
<evidence type="ECO:0000256" key="3">
    <source>
        <dbReference type="ARBA" id="ARBA00022475"/>
    </source>
</evidence>
<gene>
    <name evidence="9" type="ORF">ACFQ3W_08785</name>
</gene>
<dbReference type="RefSeq" id="WP_379318743.1">
    <property type="nucleotide sequence ID" value="NZ_JBHTLM010000005.1"/>
</dbReference>
<dbReference type="EMBL" id="JBHTLM010000005">
    <property type="protein sequence ID" value="MFD1176394.1"/>
    <property type="molecule type" value="Genomic_DNA"/>
</dbReference>
<sequence length="605" mass="68178">MRRMLLPSKRTVFLLLYLLIGGFALNFFMQAASLNMDFASVLNWISKYYLLYLFGSLFFFFTLLVCASILPNVYSGALIAMIIWIVTGIADYKKLATTGEPLFPWDLLQIKNAQEMGRITKGMISPLAIVLTVVIIAALVLLVIKLPKVKIQWPLRAVFAIVSCIMIFGFVNLVSNPPKLAASIHYQNIFWNQKVNYTQNGFLFAFTGNLKQKLIEKPDGYSKDRIAEIAKKYASLPDPSAAKAAVDKPNIVYIMDEAFFDPTRLPGYKFSEDPLKFIHSAETNTPSGFLLSPEFGGNTANVEFEALTGQSMYFMKDGSIPFQQKLTKMSFLPSIVSILKDRGYQTLALHPFDKTFYNRNRVYPMLGFDRFTGEKDLTSPERMTPEGYISDKSAFGELIRELKQSGDQPTFFHLVTMQNHFPFTKGPNGPNTITVEGVQQEYKDELETYVQDTKLTDEALQYLSEQLKTIQRPTVVAFWGDHLPALAAGIYTGADFDNNPRLKHETKLLFLANFDIGHTPVGTMSPAFIGPTIFELSGQPMPTYYKLLAKVKSEIQGLSKNVLTNANGVMKKEELTSAQQELLKDYELVQYDMIAGENYAKDLLF</sequence>
<keyword evidence="10" id="KW-1185">Reference proteome</keyword>
<evidence type="ECO:0000313" key="9">
    <source>
        <dbReference type="EMBL" id="MFD1176394.1"/>
    </source>
</evidence>
<dbReference type="CDD" id="cd16015">
    <property type="entry name" value="LTA_synthase"/>
    <property type="match status" value="1"/>
</dbReference>
<proteinExistence type="predicted"/>
<protein>
    <submittedName>
        <fullName evidence="9">LTA synthase family protein</fullName>
    </submittedName>
</protein>